<comment type="caution">
    <text evidence="2">The sequence shown here is derived from an EMBL/GenBank/DDBJ whole genome shotgun (WGS) entry which is preliminary data.</text>
</comment>
<sequence>MWRYCSSIKEPEKKRKRTQEDQSKYEDRRQRKFQETWLTNPAFKLWLRYDAEKGLMFCKCCEKHGPAEQVFVQGCRSNRIESLQKHVASRCHIKAVEMEKALSSQPGTSPAEQMLGKMNALAMAKLDILFRNAHALAKRHRPFTDFVWMCQLDEIKGLEIGKTYRTDKKCREFVEAIGEVERSTLESRMKDAKFFSIICDEATDSAILEQLIIYVR</sequence>
<dbReference type="Proteomes" id="UP001152320">
    <property type="component" value="Chromosome 1"/>
</dbReference>
<evidence type="ECO:0000313" key="2">
    <source>
        <dbReference type="EMBL" id="KAJ8049651.1"/>
    </source>
</evidence>
<gene>
    <name evidence="2" type="ORF">HOLleu_02489</name>
</gene>
<dbReference type="PANTHER" id="PTHR46880">
    <property type="entry name" value="RAS-ASSOCIATING DOMAIN-CONTAINING PROTEIN"/>
    <property type="match status" value="1"/>
</dbReference>
<organism evidence="2 3">
    <name type="scientific">Holothuria leucospilota</name>
    <name type="common">Black long sea cucumber</name>
    <name type="synonym">Mertensiothuria leucospilota</name>
    <dbReference type="NCBI Taxonomy" id="206669"/>
    <lineage>
        <taxon>Eukaryota</taxon>
        <taxon>Metazoa</taxon>
        <taxon>Echinodermata</taxon>
        <taxon>Eleutherozoa</taxon>
        <taxon>Echinozoa</taxon>
        <taxon>Holothuroidea</taxon>
        <taxon>Aspidochirotacea</taxon>
        <taxon>Aspidochirotida</taxon>
        <taxon>Holothuriidae</taxon>
        <taxon>Holothuria</taxon>
    </lineage>
</organism>
<keyword evidence="3" id="KW-1185">Reference proteome</keyword>
<dbReference type="InterPro" id="IPR057456">
    <property type="entry name" value="Znf_C17orf113"/>
</dbReference>
<accession>A0A9Q1HLD2</accession>
<name>A0A9Q1HLD2_HOLLE</name>
<dbReference type="OrthoDB" id="10051404at2759"/>
<dbReference type="AlphaFoldDB" id="A0A9Q1HLD2"/>
<feature type="domain" description="C17orf113 probable zinc finger" evidence="1">
    <location>
        <begin position="46"/>
        <end position="101"/>
    </location>
</feature>
<protein>
    <recommendedName>
        <fullName evidence="1">C17orf113 probable zinc finger domain-containing protein</fullName>
    </recommendedName>
</protein>
<dbReference type="PANTHER" id="PTHR46880:SF9">
    <property type="entry name" value="ZINC FINGER PROTEIN 862"/>
    <property type="match status" value="1"/>
</dbReference>
<evidence type="ECO:0000259" key="1">
    <source>
        <dbReference type="Pfam" id="PF25431"/>
    </source>
</evidence>
<dbReference type="EMBL" id="JAIZAY010000001">
    <property type="protein sequence ID" value="KAJ8049651.1"/>
    <property type="molecule type" value="Genomic_DNA"/>
</dbReference>
<proteinExistence type="predicted"/>
<reference evidence="2" key="1">
    <citation type="submission" date="2021-10" db="EMBL/GenBank/DDBJ databases">
        <title>Tropical sea cucumber genome reveals ecological adaptation and Cuvierian tubules defense mechanism.</title>
        <authorList>
            <person name="Chen T."/>
        </authorList>
    </citation>
    <scope>NUCLEOTIDE SEQUENCE</scope>
    <source>
        <strain evidence="2">Nanhai2018</strain>
        <tissue evidence="2">Muscle</tissue>
    </source>
</reference>
<evidence type="ECO:0000313" key="3">
    <source>
        <dbReference type="Proteomes" id="UP001152320"/>
    </source>
</evidence>
<dbReference type="Pfam" id="PF25431">
    <property type="entry name" value="zf-C17orf113"/>
    <property type="match status" value="1"/>
</dbReference>